<sequence length="1077" mass="118889">MTLCLEVSPGCKSTVTERCHKREHSHLCLERLNFSSGLHDLDSSTRNGGNPALIDSRDFRPHRAIHTAEVALTRKATRAPAKQSVSDTISVLSGRLSSATLLEDRRAAILGLRSFAKDFPATVASGALRSLIGSLSNDGEDVDTVKVVLETLLMLFNPNQDSPEASDEIVLWLADEFTQRQDNITLLLDFLEEADFYSRLYSLQLLTAILSARAERTEECVLTAPLGISRLVAVLDDQRDAIRNEAITLLTFLTPSSADIQKLVAFENAFDRLFSIIALDGSLADGSRVVEDCLILLANLLRANASNQSLFRESGGVKHLATLLQGVLQGQAAMADDVAGWVRAQRGRNIYALLAVVRLLLVHGAVGTAQNQLALWQHGLLYHALRLSFSAAVQTPVKAEALVTCADIIKGNTTLQESFAQLQVPSPLSQPSSGARDGGGPDRDSEVYVIDGLLDLTLAVSANDMFDVRIAACDCLKAYFFDHAEIRLHFLKRAIEGYKTGLDETANVLAVLLRPNNDDAIVNPYRPWFAAIITFHLLFNNPEAKRLAMAVTEGDAEDGEEIVTSIQSVAAHLLSGLGREQDSRVATGYLILLLGWMFEDLEAVNDFLAEGSNIQGLIQVVVRPGPADEIIQGLCVMILGEIYEFSTKDSPIPRASLHAILLSRLGKEKFIDRLSRLRTNPFMRDFEVLPQKLDPSSPGRLPEVFFDITFVDFFKDNYSRLLRAIDREPGLEIPVSANGVQQGISRDLVDSLRAQLKEKSKALDELHMASTTLERQLGQEQADHRKSRENAAVDLAKVNATIDAVQRDHAAELDKLRQQLASEQAEHARQLKQATQSKEVELEAGRRKLVSIQEDCKRQIEYTKKMSEAELDRKLRRKMASLGDDHEKQLSKASKAAEVEVDRLKRRADAEAADLRATISRLEVDLMKTNKNKAQELHTLQEEHAAQLALTQQQSLAKLEKQIDLAEESASKCARLEKELDETRQDGLKIAANLAEITDAKQAIQTELDDLLMVFADLEDKVSKYKARLRKIGQEVSDGEDEESEDESEDGQGQSDYDGESEDEAGNGQVTASRKTA</sequence>
<feature type="compositionally biased region" description="Acidic residues" evidence="5">
    <location>
        <begin position="1037"/>
        <end position="1050"/>
    </location>
</feature>
<dbReference type="FunFam" id="1.25.10.10:FF:000296">
    <property type="entry name" value="Related to transport protein USO1"/>
    <property type="match status" value="1"/>
</dbReference>
<evidence type="ECO:0000256" key="4">
    <source>
        <dbReference type="SAM" id="Coils"/>
    </source>
</evidence>
<dbReference type="AlphaFoldDB" id="A0A0G4MTT5"/>
<dbReference type="InterPro" id="IPR011989">
    <property type="entry name" value="ARM-like"/>
</dbReference>
<dbReference type="InterPro" id="IPR016024">
    <property type="entry name" value="ARM-type_fold"/>
</dbReference>
<feature type="region of interest" description="Disordered" evidence="5">
    <location>
        <begin position="1032"/>
        <end position="1077"/>
    </location>
</feature>
<dbReference type="SUPFAM" id="SSF48371">
    <property type="entry name" value="ARM repeat"/>
    <property type="match status" value="1"/>
</dbReference>
<evidence type="ECO:0008006" key="10">
    <source>
        <dbReference type="Google" id="ProtNLM"/>
    </source>
</evidence>
<dbReference type="GO" id="GO:0048280">
    <property type="term" value="P:vesicle fusion with Golgi apparatus"/>
    <property type="evidence" value="ECO:0007669"/>
    <property type="project" value="InterPro"/>
</dbReference>
<dbReference type="InterPro" id="IPR006953">
    <property type="entry name" value="Vesicle_Uso1_P115_head"/>
</dbReference>
<dbReference type="Pfam" id="PF04871">
    <property type="entry name" value="Uso1_p115_C"/>
    <property type="match status" value="1"/>
</dbReference>
<dbReference type="GO" id="GO:0048211">
    <property type="term" value="P:Golgi vesicle docking"/>
    <property type="evidence" value="ECO:0007669"/>
    <property type="project" value="TreeGrafter"/>
</dbReference>
<keyword evidence="9" id="KW-1185">Reference proteome</keyword>
<organism evidence="8 9">
    <name type="scientific">Verticillium longisporum</name>
    <name type="common">Verticillium dahliae var. longisporum</name>
    <dbReference type="NCBI Taxonomy" id="100787"/>
    <lineage>
        <taxon>Eukaryota</taxon>
        <taxon>Fungi</taxon>
        <taxon>Dikarya</taxon>
        <taxon>Ascomycota</taxon>
        <taxon>Pezizomycotina</taxon>
        <taxon>Sordariomycetes</taxon>
        <taxon>Hypocreomycetidae</taxon>
        <taxon>Glomerellales</taxon>
        <taxon>Plectosphaerellaceae</taxon>
        <taxon>Verticillium</taxon>
    </lineage>
</organism>
<accession>A0A0G4MTT5</accession>
<evidence type="ECO:0000256" key="5">
    <source>
        <dbReference type="SAM" id="MobiDB-lite"/>
    </source>
</evidence>
<reference evidence="8 9" key="1">
    <citation type="submission" date="2015-05" db="EMBL/GenBank/DDBJ databases">
        <authorList>
            <person name="Wang D.B."/>
            <person name="Wang M."/>
        </authorList>
    </citation>
    <scope>NUCLEOTIDE SEQUENCE [LARGE SCALE GENOMIC DNA]</scope>
    <source>
        <strain evidence="8">VL1</strain>
    </source>
</reference>
<evidence type="ECO:0000256" key="2">
    <source>
        <dbReference type="ARBA" id="ARBA00023034"/>
    </source>
</evidence>
<keyword evidence="3 4" id="KW-0175">Coiled coil</keyword>
<evidence type="ECO:0000313" key="8">
    <source>
        <dbReference type="EMBL" id="CRK37390.1"/>
    </source>
</evidence>
<dbReference type="Proteomes" id="UP000044602">
    <property type="component" value="Unassembled WGS sequence"/>
</dbReference>
<evidence type="ECO:0000259" key="7">
    <source>
        <dbReference type="Pfam" id="PF04871"/>
    </source>
</evidence>
<feature type="compositionally biased region" description="Polar residues" evidence="5">
    <location>
        <begin position="1068"/>
        <end position="1077"/>
    </location>
</feature>
<keyword evidence="2" id="KW-0333">Golgi apparatus</keyword>
<proteinExistence type="predicted"/>
<gene>
    <name evidence="8" type="ORF">BN1708_001426</name>
</gene>
<dbReference type="Pfam" id="PF04869">
    <property type="entry name" value="Uso1_p115_head"/>
    <property type="match status" value="1"/>
</dbReference>
<name>A0A0G4MTT5_VERLO</name>
<feature type="domain" description="Uso1/p115-like vesicle tethering protein C-terminal" evidence="7">
    <location>
        <begin position="935"/>
        <end position="1050"/>
    </location>
</feature>
<comment type="subcellular location">
    <subcellularLocation>
        <location evidence="1">Golgi apparatus</location>
    </subcellularLocation>
</comment>
<dbReference type="GO" id="GO:0006888">
    <property type="term" value="P:endoplasmic reticulum to Golgi vesicle-mediated transport"/>
    <property type="evidence" value="ECO:0007669"/>
    <property type="project" value="TreeGrafter"/>
</dbReference>
<dbReference type="InterPro" id="IPR006955">
    <property type="entry name" value="Uso1_p115_C"/>
</dbReference>
<dbReference type="STRING" id="100787.A0A0G4MTT5"/>
<evidence type="ECO:0000256" key="1">
    <source>
        <dbReference type="ARBA" id="ARBA00004555"/>
    </source>
</evidence>
<dbReference type="GO" id="GO:0005795">
    <property type="term" value="C:Golgi stack"/>
    <property type="evidence" value="ECO:0007669"/>
    <property type="project" value="TreeGrafter"/>
</dbReference>
<evidence type="ECO:0000259" key="6">
    <source>
        <dbReference type="Pfam" id="PF04869"/>
    </source>
</evidence>
<dbReference type="PANTHER" id="PTHR10013:SF0">
    <property type="entry name" value="GENERAL VESICULAR TRANSPORT FACTOR P115"/>
    <property type="match status" value="1"/>
</dbReference>
<dbReference type="GO" id="GO:0000139">
    <property type="term" value="C:Golgi membrane"/>
    <property type="evidence" value="ECO:0007669"/>
    <property type="project" value="InterPro"/>
</dbReference>
<protein>
    <recommendedName>
        <fullName evidence="10">Vesicle tethering protein Uso1/P115-like head domain-containing protein</fullName>
    </recommendedName>
</protein>
<feature type="coiled-coil region" evidence="4">
    <location>
        <begin position="806"/>
        <end position="837"/>
    </location>
</feature>
<dbReference type="InterPro" id="IPR024095">
    <property type="entry name" value="Vesicle_P115"/>
</dbReference>
<dbReference type="GO" id="GO:0006886">
    <property type="term" value="P:intracellular protein transport"/>
    <property type="evidence" value="ECO:0007669"/>
    <property type="project" value="InterPro"/>
</dbReference>
<evidence type="ECO:0000313" key="9">
    <source>
        <dbReference type="Proteomes" id="UP000044602"/>
    </source>
</evidence>
<evidence type="ECO:0000256" key="3">
    <source>
        <dbReference type="ARBA" id="ARBA00023054"/>
    </source>
</evidence>
<feature type="domain" description="Vesicle tethering protein Uso1/P115-like head" evidence="6">
    <location>
        <begin position="412"/>
        <end position="725"/>
    </location>
</feature>
<dbReference type="GO" id="GO:0012507">
    <property type="term" value="C:ER to Golgi transport vesicle membrane"/>
    <property type="evidence" value="ECO:0007669"/>
    <property type="project" value="TreeGrafter"/>
</dbReference>
<dbReference type="GO" id="GO:0005783">
    <property type="term" value="C:endoplasmic reticulum"/>
    <property type="evidence" value="ECO:0007669"/>
    <property type="project" value="TreeGrafter"/>
</dbReference>
<dbReference type="Gene3D" id="1.25.10.10">
    <property type="entry name" value="Leucine-rich Repeat Variant"/>
    <property type="match status" value="1"/>
</dbReference>
<dbReference type="EMBL" id="CVQH01024749">
    <property type="protein sequence ID" value="CRK37390.1"/>
    <property type="molecule type" value="Genomic_DNA"/>
</dbReference>
<dbReference type="PANTHER" id="PTHR10013">
    <property type="entry name" value="GENERAL VESICULAR TRANSPORT FACTOR P115"/>
    <property type="match status" value="1"/>
</dbReference>